<dbReference type="PANTHER" id="PTHR45663">
    <property type="entry name" value="GEO12009P1"/>
    <property type="match status" value="1"/>
</dbReference>
<comment type="caution">
    <text evidence="10">The sequence shown here is derived from an EMBL/GenBank/DDBJ whole genome shotgun (WGS) entry which is preliminary data.</text>
</comment>
<dbReference type="InterPro" id="IPR036249">
    <property type="entry name" value="Thioredoxin-like_sf"/>
</dbReference>
<dbReference type="GO" id="GO:0015035">
    <property type="term" value="F:protein-disulfide reductase activity"/>
    <property type="evidence" value="ECO:0007669"/>
    <property type="project" value="InterPro"/>
</dbReference>
<comment type="similarity">
    <text evidence="1 6">Belongs to the thioredoxin family.</text>
</comment>
<evidence type="ECO:0000256" key="8">
    <source>
        <dbReference type="PIRSR" id="PIRSR000077-4"/>
    </source>
</evidence>
<keyword evidence="11" id="KW-1185">Reference proteome</keyword>
<keyword evidence="5 8" id="KW-0676">Redox-active center</keyword>
<keyword evidence="2" id="KW-0813">Transport</keyword>
<dbReference type="InterPro" id="IPR005746">
    <property type="entry name" value="Thioredoxin"/>
</dbReference>
<evidence type="ECO:0000256" key="5">
    <source>
        <dbReference type="ARBA" id="ARBA00023284"/>
    </source>
</evidence>
<organism evidence="10 11">
    <name type="scientific">Sporosarcina luteola</name>
    <dbReference type="NCBI Taxonomy" id="582850"/>
    <lineage>
        <taxon>Bacteria</taxon>
        <taxon>Bacillati</taxon>
        <taxon>Bacillota</taxon>
        <taxon>Bacilli</taxon>
        <taxon>Bacillales</taxon>
        <taxon>Caryophanaceae</taxon>
        <taxon>Sporosarcina</taxon>
    </lineage>
</organism>
<keyword evidence="3" id="KW-0249">Electron transport</keyword>
<evidence type="ECO:0000313" key="11">
    <source>
        <dbReference type="Proteomes" id="UP000321901"/>
    </source>
</evidence>
<evidence type="ECO:0000256" key="3">
    <source>
        <dbReference type="ARBA" id="ARBA00022982"/>
    </source>
</evidence>
<feature type="site" description="Contributes to redox potential value" evidence="7">
    <location>
        <position position="34"/>
    </location>
</feature>
<gene>
    <name evidence="10" type="ORF">SLU01_01060</name>
</gene>
<evidence type="ECO:0000256" key="1">
    <source>
        <dbReference type="ARBA" id="ARBA00008987"/>
    </source>
</evidence>
<dbReference type="SUPFAM" id="SSF52833">
    <property type="entry name" value="Thioredoxin-like"/>
    <property type="match status" value="1"/>
</dbReference>
<evidence type="ECO:0000313" key="10">
    <source>
        <dbReference type="EMBL" id="GEN81794.1"/>
    </source>
</evidence>
<reference evidence="10 11" key="1">
    <citation type="submission" date="2019-07" db="EMBL/GenBank/DDBJ databases">
        <title>Whole genome shotgun sequence of Sporosarcina luteola NBRC 105378.</title>
        <authorList>
            <person name="Hosoyama A."/>
            <person name="Uohara A."/>
            <person name="Ohji S."/>
            <person name="Ichikawa N."/>
        </authorList>
    </citation>
    <scope>NUCLEOTIDE SEQUENCE [LARGE SCALE GENOMIC DNA]</scope>
    <source>
        <strain evidence="10 11">NBRC 105378</strain>
    </source>
</reference>
<dbReference type="Proteomes" id="UP000321901">
    <property type="component" value="Unassembled WGS sequence"/>
</dbReference>
<dbReference type="Pfam" id="PF00085">
    <property type="entry name" value="Thioredoxin"/>
    <property type="match status" value="1"/>
</dbReference>
<dbReference type="PROSITE" id="PS51352">
    <property type="entry name" value="THIOREDOXIN_2"/>
    <property type="match status" value="1"/>
</dbReference>
<evidence type="ECO:0000259" key="9">
    <source>
        <dbReference type="PROSITE" id="PS51352"/>
    </source>
</evidence>
<dbReference type="InterPro" id="IPR013766">
    <property type="entry name" value="Thioredoxin_domain"/>
</dbReference>
<feature type="site" description="Deprotonates C-terminal active site Cys" evidence="7">
    <location>
        <position position="26"/>
    </location>
</feature>
<protein>
    <recommendedName>
        <fullName evidence="6">Thioredoxin</fullName>
    </recommendedName>
</protein>
<dbReference type="AlphaFoldDB" id="A0A511Z2V5"/>
<feature type="domain" description="Thioredoxin" evidence="9">
    <location>
        <begin position="1"/>
        <end position="113"/>
    </location>
</feature>
<dbReference type="Gene3D" id="3.40.30.10">
    <property type="entry name" value="Glutaredoxin"/>
    <property type="match status" value="1"/>
</dbReference>
<dbReference type="CDD" id="cd02947">
    <property type="entry name" value="TRX_family"/>
    <property type="match status" value="1"/>
</dbReference>
<feature type="disulfide bond" description="Redox-active" evidence="8">
    <location>
        <begin position="32"/>
        <end position="35"/>
    </location>
</feature>
<proteinExistence type="inferred from homology"/>
<evidence type="ECO:0000256" key="7">
    <source>
        <dbReference type="PIRSR" id="PIRSR000077-1"/>
    </source>
</evidence>
<dbReference type="OrthoDB" id="9790390at2"/>
<accession>A0A511Z2V5</accession>
<dbReference type="PIRSF" id="PIRSF000077">
    <property type="entry name" value="Thioredoxin"/>
    <property type="match status" value="1"/>
</dbReference>
<evidence type="ECO:0000256" key="2">
    <source>
        <dbReference type="ARBA" id="ARBA00022448"/>
    </source>
</evidence>
<dbReference type="EMBL" id="BJYL01000003">
    <property type="protein sequence ID" value="GEN81794.1"/>
    <property type="molecule type" value="Genomic_DNA"/>
</dbReference>
<name>A0A511Z2V5_9BACL</name>
<dbReference type="RefSeq" id="WP_147054213.1">
    <property type="nucleotide sequence ID" value="NZ_BJYL01000003.1"/>
</dbReference>
<evidence type="ECO:0000256" key="6">
    <source>
        <dbReference type="PIRNR" id="PIRNR000077"/>
    </source>
</evidence>
<keyword evidence="4 8" id="KW-1015">Disulfide bond</keyword>
<feature type="site" description="Contributes to redox potential value" evidence="7">
    <location>
        <position position="33"/>
    </location>
</feature>
<evidence type="ECO:0000256" key="4">
    <source>
        <dbReference type="ARBA" id="ARBA00023157"/>
    </source>
</evidence>
<sequence>MSYVVEVTKEEFQKEVLECELPVFVDFYTDECGPCQAFEPVLEDVAEELDGKIKFVKHWVTYEDFEAKSNPVQLKYDIVSFPSLYLFNKGEVVKTYIGYLNRQDFLDFLEEVL</sequence>
<dbReference type="GO" id="GO:0005737">
    <property type="term" value="C:cytoplasm"/>
    <property type="evidence" value="ECO:0007669"/>
    <property type="project" value="TreeGrafter"/>
</dbReference>
<feature type="active site" description="Nucleophile" evidence="7">
    <location>
        <position position="35"/>
    </location>
</feature>
<feature type="active site" description="Nucleophile" evidence="7">
    <location>
        <position position="32"/>
    </location>
</feature>
<dbReference type="PANTHER" id="PTHR45663:SF11">
    <property type="entry name" value="GEO12009P1"/>
    <property type="match status" value="1"/>
</dbReference>